<feature type="region of interest" description="Disordered" evidence="2">
    <location>
        <begin position="1"/>
        <end position="20"/>
    </location>
</feature>
<dbReference type="PANTHER" id="PTHR35391">
    <property type="entry name" value="C2H2-TYPE DOMAIN-CONTAINING PROTEIN-RELATED"/>
    <property type="match status" value="1"/>
</dbReference>
<feature type="region of interest" description="Disordered" evidence="2">
    <location>
        <begin position="391"/>
        <end position="455"/>
    </location>
</feature>
<dbReference type="Gene3D" id="3.30.160.60">
    <property type="entry name" value="Classic Zinc Finger"/>
    <property type="match status" value="1"/>
</dbReference>
<keyword evidence="1" id="KW-0862">Zinc</keyword>
<gene>
    <name evidence="4" type="ORF">M7I_2138</name>
</gene>
<dbReference type="Proteomes" id="UP000005446">
    <property type="component" value="Unassembled WGS sequence"/>
</dbReference>
<reference evidence="4 5" key="1">
    <citation type="journal article" date="2012" name="Eukaryot. Cell">
        <title>Genome sequence of the fungus Glarea lozoyensis: the first genome sequence of a species from the Helotiaceae family.</title>
        <authorList>
            <person name="Youssar L."/>
            <person name="Gruening B.A."/>
            <person name="Erxleben A."/>
            <person name="Guenther S."/>
            <person name="Huettel W."/>
        </authorList>
    </citation>
    <scope>NUCLEOTIDE SEQUENCE [LARGE SCALE GENOMIC DNA]</scope>
    <source>
        <strain evidence="5">ATCC 74030 / MF5533</strain>
    </source>
</reference>
<proteinExistence type="predicted"/>
<evidence type="ECO:0000256" key="1">
    <source>
        <dbReference type="PROSITE-ProRule" id="PRU00042"/>
    </source>
</evidence>
<dbReference type="PROSITE" id="PS00028">
    <property type="entry name" value="ZINC_FINGER_C2H2_1"/>
    <property type="match status" value="1"/>
</dbReference>
<dbReference type="HOGENOM" id="CLU_015024_0_0_1"/>
<evidence type="ECO:0000259" key="3">
    <source>
        <dbReference type="PROSITE" id="PS50157"/>
    </source>
</evidence>
<name>H0EHZ4_GLAL7</name>
<comment type="caution">
    <text evidence="4">The sequence shown here is derived from an EMBL/GenBank/DDBJ whole genome shotgun (WGS) entry which is preliminary data.</text>
</comment>
<dbReference type="InterPro" id="IPR013087">
    <property type="entry name" value="Znf_C2H2_type"/>
</dbReference>
<dbReference type="InParanoid" id="H0EHZ4"/>
<organism evidence="4 5">
    <name type="scientific">Glarea lozoyensis (strain ATCC 74030 / MF5533)</name>
    <dbReference type="NCBI Taxonomy" id="1104152"/>
    <lineage>
        <taxon>Eukaryota</taxon>
        <taxon>Fungi</taxon>
        <taxon>Dikarya</taxon>
        <taxon>Ascomycota</taxon>
        <taxon>Pezizomycotina</taxon>
        <taxon>Leotiomycetes</taxon>
        <taxon>Helotiales</taxon>
        <taxon>Helotiaceae</taxon>
        <taxon>Glarea</taxon>
    </lineage>
</organism>
<keyword evidence="5" id="KW-1185">Reference proteome</keyword>
<dbReference type="PROSITE" id="PS50157">
    <property type="entry name" value="ZINC_FINGER_C2H2_2"/>
    <property type="match status" value="1"/>
</dbReference>
<feature type="domain" description="C2H2-type" evidence="3">
    <location>
        <begin position="75"/>
        <end position="102"/>
    </location>
</feature>
<keyword evidence="1" id="KW-0863">Zinc-finger</keyword>
<dbReference type="PANTHER" id="PTHR35391:SF3">
    <property type="entry name" value="FINGER DOMAIN PROTEIN, PUTATIVE (AFU_ORTHOLOGUE AFUA_8G04300)-RELATED"/>
    <property type="match status" value="1"/>
</dbReference>
<feature type="compositionally biased region" description="Polar residues" evidence="2">
    <location>
        <begin position="1"/>
        <end position="14"/>
    </location>
</feature>
<feature type="compositionally biased region" description="Low complexity" evidence="2">
    <location>
        <begin position="409"/>
        <end position="422"/>
    </location>
</feature>
<keyword evidence="1" id="KW-0479">Metal-binding</keyword>
<evidence type="ECO:0000313" key="4">
    <source>
        <dbReference type="EMBL" id="EHL01787.1"/>
    </source>
</evidence>
<sequence>MQQQVPSDNQTRGPTQDPLAIWYSENDGPWVPKVIPAAIPEDGGHLKKRGNRTIVSYGSSYRQPNPSEAGSVPGLICPGCNKGVKTQSELKKHELRHTKPYKCQVAGCTRLEGFSTTNDLDRHMKNEALTKAIKVVLSSSIAREPSNQETTRNILPSGRPSPSNTSDSKSRLAASSNGLTDIVKAGGSQPSNLEIDLSDAQGKVIEAIVKTVRNFGYTLKEHREASSSPPPKILNAGSVAGKKSDKQVICEICKKFKGRPCELNKKFGSKNDWKRHENSQHFQIETWRCDGQRPEGGACSKVCYRKLSFQDHLKKEHKFSDDEEVLSDKVEACRIGRNCQDRFWCGFCIKLVSLRKKGLEAWTERFDHIDDHFMGRNGLIAQGIEDWIPVDGSGKVKETQTTLDASPRSDGSSSGSSSSGSSVDADMEPPPRPAVRPAAKRPRPEETEAPSHKRPRPNEAVIIVCCQCNLQNNPELNESCSNCSTGHTFCENCQTEYRPKEDRSPPHELP</sequence>
<feature type="compositionally biased region" description="Basic and acidic residues" evidence="2">
    <location>
        <begin position="442"/>
        <end position="451"/>
    </location>
</feature>
<accession>H0EHZ4</accession>
<dbReference type="OrthoDB" id="6077919at2759"/>
<dbReference type="GO" id="GO:0008270">
    <property type="term" value="F:zinc ion binding"/>
    <property type="evidence" value="ECO:0007669"/>
    <property type="project" value="UniProtKB-KW"/>
</dbReference>
<feature type="region of interest" description="Disordered" evidence="2">
    <location>
        <begin position="143"/>
        <end position="175"/>
    </location>
</feature>
<dbReference type="AlphaFoldDB" id="H0EHZ4"/>
<protein>
    <recommendedName>
        <fullName evidence="3">C2H2-type domain-containing protein</fullName>
    </recommendedName>
</protein>
<evidence type="ECO:0000313" key="5">
    <source>
        <dbReference type="Proteomes" id="UP000005446"/>
    </source>
</evidence>
<dbReference type="SMART" id="SM00355">
    <property type="entry name" value="ZnF_C2H2"/>
    <property type="match status" value="4"/>
</dbReference>
<evidence type="ECO:0000256" key="2">
    <source>
        <dbReference type="SAM" id="MobiDB-lite"/>
    </source>
</evidence>
<dbReference type="EMBL" id="AGUE01000044">
    <property type="protein sequence ID" value="EHL01787.1"/>
    <property type="molecule type" value="Genomic_DNA"/>
</dbReference>